<gene>
    <name evidence="1" type="ORF">F5147DRAFT_747416</name>
</gene>
<dbReference type="Pfam" id="PF18758">
    <property type="entry name" value="KDZ"/>
    <property type="match status" value="1"/>
</dbReference>
<evidence type="ECO:0000313" key="2">
    <source>
        <dbReference type="Proteomes" id="UP000823399"/>
    </source>
</evidence>
<dbReference type="PANTHER" id="PTHR33096">
    <property type="entry name" value="CXC2 DOMAIN-CONTAINING PROTEIN"/>
    <property type="match status" value="1"/>
</dbReference>
<dbReference type="RefSeq" id="XP_041288760.1">
    <property type="nucleotide sequence ID" value="XM_041439948.1"/>
</dbReference>
<dbReference type="InterPro" id="IPR040521">
    <property type="entry name" value="KDZ"/>
</dbReference>
<accession>A0A9P7JQ77</accession>
<name>A0A9P7JQ77_9AGAM</name>
<sequence length="138" mass="15294">MWGVYDEMGIFIAVCHHGFSLVITDMVQSGELAKYPLAVVLKLLDTFGSDLSSGYNIGCQFKTTLNNSSLGTLGAFHGDAHKWRCQLDHLTTYVSGLGLEDLETCEHTFSKSNVLASTIQQGIVSYFEHNDDYEVYTN</sequence>
<dbReference type="OrthoDB" id="2656346at2759"/>
<dbReference type="GeneID" id="64702207"/>
<dbReference type="Proteomes" id="UP000823399">
    <property type="component" value="Unassembled WGS sequence"/>
</dbReference>
<dbReference type="AlphaFoldDB" id="A0A9P7JQ77"/>
<dbReference type="PANTHER" id="PTHR33096:SF1">
    <property type="entry name" value="CXC1-LIKE CYSTEINE CLUSTER ASSOCIATED WITH KDZ TRANSPOSASES DOMAIN-CONTAINING PROTEIN"/>
    <property type="match status" value="1"/>
</dbReference>
<protein>
    <submittedName>
        <fullName evidence="1">Uncharacterized protein</fullName>
    </submittedName>
</protein>
<comment type="caution">
    <text evidence="1">The sequence shown here is derived from an EMBL/GenBank/DDBJ whole genome shotgun (WGS) entry which is preliminary data.</text>
</comment>
<reference evidence="1" key="1">
    <citation type="journal article" date="2020" name="New Phytol.">
        <title>Comparative genomics reveals dynamic genome evolution in host specialist ectomycorrhizal fungi.</title>
        <authorList>
            <person name="Lofgren L.A."/>
            <person name="Nguyen N.H."/>
            <person name="Vilgalys R."/>
            <person name="Ruytinx J."/>
            <person name="Liao H.L."/>
            <person name="Branco S."/>
            <person name="Kuo A."/>
            <person name="LaButti K."/>
            <person name="Lipzen A."/>
            <person name="Andreopoulos W."/>
            <person name="Pangilinan J."/>
            <person name="Riley R."/>
            <person name="Hundley H."/>
            <person name="Na H."/>
            <person name="Barry K."/>
            <person name="Grigoriev I.V."/>
            <person name="Stajich J.E."/>
            <person name="Kennedy P.G."/>
        </authorList>
    </citation>
    <scope>NUCLEOTIDE SEQUENCE</scope>
    <source>
        <strain evidence="1">FC423</strain>
    </source>
</reference>
<organism evidence="1 2">
    <name type="scientific">Suillus discolor</name>
    <dbReference type="NCBI Taxonomy" id="1912936"/>
    <lineage>
        <taxon>Eukaryota</taxon>
        <taxon>Fungi</taxon>
        <taxon>Dikarya</taxon>
        <taxon>Basidiomycota</taxon>
        <taxon>Agaricomycotina</taxon>
        <taxon>Agaricomycetes</taxon>
        <taxon>Agaricomycetidae</taxon>
        <taxon>Boletales</taxon>
        <taxon>Suillineae</taxon>
        <taxon>Suillaceae</taxon>
        <taxon>Suillus</taxon>
    </lineage>
</organism>
<dbReference type="EMBL" id="JABBWM010000063">
    <property type="protein sequence ID" value="KAG2098002.1"/>
    <property type="molecule type" value="Genomic_DNA"/>
</dbReference>
<keyword evidence="2" id="KW-1185">Reference proteome</keyword>
<proteinExistence type="predicted"/>
<evidence type="ECO:0000313" key="1">
    <source>
        <dbReference type="EMBL" id="KAG2098002.1"/>
    </source>
</evidence>